<comment type="caution">
    <text evidence="3">The sequence shown here is derived from an EMBL/GenBank/DDBJ whole genome shotgun (WGS) entry which is preliminary data.</text>
</comment>
<dbReference type="PANTHER" id="PTHR41786">
    <property type="entry name" value="MOTILITY ACCESSORY FACTOR MAF"/>
    <property type="match status" value="1"/>
</dbReference>
<keyword evidence="1" id="KW-1133">Transmembrane helix</keyword>
<dbReference type="PANTHER" id="PTHR41786:SF1">
    <property type="entry name" value="6-HYDROXYMETHYLPTERIN DIPHOSPHOKINASE MPTE-LIKE DOMAIN-CONTAINING PROTEIN"/>
    <property type="match status" value="1"/>
</dbReference>
<dbReference type="EMBL" id="PRBV01000001">
    <property type="protein sequence ID" value="RTJ80748.1"/>
    <property type="molecule type" value="Genomic_DNA"/>
</dbReference>
<keyword evidence="1" id="KW-0472">Membrane</keyword>
<evidence type="ECO:0000256" key="1">
    <source>
        <dbReference type="SAM" id="Phobius"/>
    </source>
</evidence>
<sequence>MTFNPTQKKLFDKNLNALSNLILKEGLKKIKDTKFELVLGKDNLDINLKDTSDNTFLYENVISELNTMLNTYNDKYLLYPVLYFYGFGNGILFKALLQNKNHQHIVVFEKDLEIIWTMFHILDFTLELKDGRLILFDLNKTTIEDLNFLINCEPFFSFIRVYFLELSSNYYEKFHEDILKFNTSFNEIIKKFILSKGNDSQDALQGIEQFIYNLPQMIKNPSYKELINKRAKLSDTAIIVSTGPSLTKQLPLLKKYSNKATIIAADSSYPILYKHNIKPDYVLSLERIPLTSEFFNNDFGEFDKDIVFICATLTHPNTVKYLKTKKANFMLIPKLTLFSKYINLKQYAYLGCGNSVAHMCFELCMNLKFKNIVLIGQDLAYSEDGFSHTKDYSNLDKHKGHFERDFGLFRTQAYGGKGHVESSLIWSLFRMIFEERILIAQNEHIKTYNCTEGGARIKHSLEKPFSWVCENLLKKELNKPFTILNSLNIEKQKEFTLQAYSKIICSILHCKKFKNESLQQINLIEATLTNIKGVNLTSDKKVFNEIIAKIDFFKKNFENHNEMQDIADILRAILFHFELNLARIYVLNPKTPEDSFNKSLLWIKEHIEFIKMVYGHVDIQEKAMIEKLKPLEQELENLKLNKWRDKIKNANKSNL</sequence>
<dbReference type="AlphaFoldDB" id="A0A431EHB1"/>
<dbReference type="Pfam" id="PF01973">
    <property type="entry name" value="MptE-like"/>
    <property type="match status" value="1"/>
</dbReference>
<dbReference type="Proteomes" id="UP000288507">
    <property type="component" value="Unassembled WGS sequence"/>
</dbReference>
<evidence type="ECO:0000259" key="2">
    <source>
        <dbReference type="Pfam" id="PF01973"/>
    </source>
</evidence>
<evidence type="ECO:0000313" key="4">
    <source>
        <dbReference type="Proteomes" id="UP000288507"/>
    </source>
</evidence>
<accession>A0A431EHB1</accession>
<proteinExistence type="predicted"/>
<reference evidence="3" key="1">
    <citation type="journal article" date="2019" name="Appl. Environ. Microbiol.">
        <title>Population genetics and characterization of Campylobacter jejuni isolates in western jackdaws and game birds in Finland.</title>
        <authorList>
            <person name="Kovanen S."/>
            <person name="Rossi M."/>
            <person name="Pohja-Mykra M."/>
            <person name="Nieminen T."/>
            <person name="Raunio-Saarnisto M."/>
            <person name="Sauvala M."/>
            <person name="Fredriksson-Ahomaa M."/>
            <person name="Hanninen M.L."/>
            <person name="Kivisto R."/>
        </authorList>
    </citation>
    <scope>NUCLEOTIDE SEQUENCE [LARGE SCALE GENOMIC DNA]</scope>
    <source>
        <strain evidence="3">CB313</strain>
    </source>
</reference>
<feature type="transmembrane region" description="Helical" evidence="1">
    <location>
        <begin position="76"/>
        <end position="97"/>
    </location>
</feature>
<dbReference type="RefSeq" id="WP_126231819.1">
    <property type="nucleotide sequence ID" value="NZ_PRBV01000001.1"/>
</dbReference>
<evidence type="ECO:0000313" key="3">
    <source>
        <dbReference type="EMBL" id="RTJ80748.1"/>
    </source>
</evidence>
<keyword evidence="1" id="KW-0812">Transmembrane</keyword>
<protein>
    <submittedName>
        <fullName evidence="3">PseD protein</fullName>
    </submittedName>
</protein>
<dbReference type="InterPro" id="IPR002826">
    <property type="entry name" value="MptE-like"/>
</dbReference>
<feature type="domain" description="6-hydroxymethylpterin diphosphokinase MptE-like" evidence="2">
    <location>
        <begin position="209"/>
        <end position="383"/>
    </location>
</feature>
<organism evidence="3 4">
    <name type="scientific">Campylobacter jejuni</name>
    <dbReference type="NCBI Taxonomy" id="197"/>
    <lineage>
        <taxon>Bacteria</taxon>
        <taxon>Pseudomonadati</taxon>
        <taxon>Campylobacterota</taxon>
        <taxon>Epsilonproteobacteria</taxon>
        <taxon>Campylobacterales</taxon>
        <taxon>Campylobacteraceae</taxon>
        <taxon>Campylobacter</taxon>
    </lineage>
</organism>
<gene>
    <name evidence="3" type="ORF">C3H57_00065</name>
</gene>
<name>A0A431EHB1_CAMJU</name>